<sequence>MLRFACFKGYFVAPKYMARVRSGSSAQRDAG</sequence>
<reference evidence="1" key="1">
    <citation type="submission" date="2018-05" db="EMBL/GenBank/DDBJ databases">
        <authorList>
            <person name="Lanie J.A."/>
            <person name="Ng W.-L."/>
            <person name="Kazmierczak K.M."/>
            <person name="Andrzejewski T.M."/>
            <person name="Davidsen T.M."/>
            <person name="Wayne K.J."/>
            <person name="Tettelin H."/>
            <person name="Glass J.I."/>
            <person name="Rusch D."/>
            <person name="Podicherti R."/>
            <person name="Tsui H.-C.T."/>
            <person name="Winkler M.E."/>
        </authorList>
    </citation>
    <scope>NUCLEOTIDE SEQUENCE</scope>
</reference>
<evidence type="ECO:0000313" key="1">
    <source>
        <dbReference type="EMBL" id="SVD54299.1"/>
    </source>
</evidence>
<feature type="non-terminal residue" evidence="1">
    <location>
        <position position="31"/>
    </location>
</feature>
<organism evidence="1">
    <name type="scientific">marine metagenome</name>
    <dbReference type="NCBI Taxonomy" id="408172"/>
    <lineage>
        <taxon>unclassified sequences</taxon>
        <taxon>metagenomes</taxon>
        <taxon>ecological metagenomes</taxon>
    </lineage>
</organism>
<protein>
    <submittedName>
        <fullName evidence="1">Uncharacterized protein</fullName>
    </submittedName>
</protein>
<gene>
    <name evidence="1" type="ORF">METZ01_LOCUS407153</name>
</gene>
<dbReference type="EMBL" id="UINC01157357">
    <property type="protein sequence ID" value="SVD54299.1"/>
    <property type="molecule type" value="Genomic_DNA"/>
</dbReference>
<proteinExistence type="predicted"/>
<name>A0A382W6H2_9ZZZZ</name>
<accession>A0A382W6H2</accession>
<dbReference type="AlphaFoldDB" id="A0A382W6H2"/>